<dbReference type="InterPro" id="IPR015590">
    <property type="entry name" value="Aldehyde_DH_dom"/>
</dbReference>
<feature type="domain" description="Aldehyde dehydrogenase" evidence="4">
    <location>
        <begin position="16"/>
        <end position="469"/>
    </location>
</feature>
<dbReference type="EMBL" id="JBHLUH010000009">
    <property type="protein sequence ID" value="MFC0527372.1"/>
    <property type="molecule type" value="Genomic_DNA"/>
</dbReference>
<evidence type="ECO:0000313" key="5">
    <source>
        <dbReference type="EMBL" id="MFC0527372.1"/>
    </source>
</evidence>
<dbReference type="PROSITE" id="PS00687">
    <property type="entry name" value="ALDEHYDE_DEHYDR_GLU"/>
    <property type="match status" value="1"/>
</dbReference>
<evidence type="ECO:0000259" key="4">
    <source>
        <dbReference type="Pfam" id="PF00171"/>
    </source>
</evidence>
<dbReference type="CDD" id="cd07078">
    <property type="entry name" value="ALDH"/>
    <property type="match status" value="1"/>
</dbReference>
<sequence>MPAGPTLLKNFIGGEWVPAAASAEVPVVDPRTETLVVRVPAGSAEDADAAVRAARAATSDWAATPLRERVRLVERVANAVESHIADLAKLERREMGKPLREAELFIRSGVQALRSSIKHAHEYQFVEAHAGEGDTQIEVVRLPLGVVALIVPWNFTVTNVLLAVGPLLLAGNTVVVKPSEKAPLSAVRMFELLELPRGVLNLLLGDGRAGEPLAAHPGVDLVHFTGSVKTGQTVGALAASNLHRAVLELGGNDPAIVDAGVDPAWAAQQLAYACFVNSGQICTSVERIYVHTEIADAFIEALVAQAEVYTKGGDGSEPSPLGPLVDARQRQIVHRHVSDAVSRGAELLAGGYLPDGPGFYYPATVLLGVEDEADLLQEETFGPVAPIVVVRDFDEAIDRAQRSPFGLAATILSADPRNISRAQELPAGIVWINEWQGGGFDRTYEPAGISGMGATGGAASYDAATRPMTIVHARAKAR</sequence>
<reference evidence="5 6" key="1">
    <citation type="submission" date="2024-09" db="EMBL/GenBank/DDBJ databases">
        <authorList>
            <person name="Sun Q."/>
            <person name="Mori K."/>
        </authorList>
    </citation>
    <scope>NUCLEOTIDE SEQUENCE [LARGE SCALE GENOMIC DNA]</scope>
    <source>
        <strain evidence="5 6">TBRC 3947</strain>
    </source>
</reference>
<dbReference type="Gene3D" id="3.40.605.10">
    <property type="entry name" value="Aldehyde Dehydrogenase, Chain A, domain 1"/>
    <property type="match status" value="1"/>
</dbReference>
<gene>
    <name evidence="5" type="ORF">ACFFIA_06845</name>
</gene>
<dbReference type="InterPro" id="IPR016161">
    <property type="entry name" value="Ald_DH/histidinol_DH"/>
</dbReference>
<dbReference type="InterPro" id="IPR016162">
    <property type="entry name" value="Ald_DH_N"/>
</dbReference>
<evidence type="ECO:0000256" key="3">
    <source>
        <dbReference type="RuleBase" id="RU003345"/>
    </source>
</evidence>
<dbReference type="Gene3D" id="3.40.309.10">
    <property type="entry name" value="Aldehyde Dehydrogenase, Chain A, domain 2"/>
    <property type="match status" value="1"/>
</dbReference>
<comment type="similarity">
    <text evidence="3">Belongs to the aldehyde dehydrogenase family.</text>
</comment>
<evidence type="ECO:0000256" key="1">
    <source>
        <dbReference type="ARBA" id="ARBA00023002"/>
    </source>
</evidence>
<dbReference type="SUPFAM" id="SSF53720">
    <property type="entry name" value="ALDH-like"/>
    <property type="match status" value="1"/>
</dbReference>
<dbReference type="PANTHER" id="PTHR11699">
    <property type="entry name" value="ALDEHYDE DEHYDROGENASE-RELATED"/>
    <property type="match status" value="1"/>
</dbReference>
<name>A0ABV6LYI3_9ACTN</name>
<dbReference type="InterPro" id="IPR016163">
    <property type="entry name" value="Ald_DH_C"/>
</dbReference>
<evidence type="ECO:0000256" key="2">
    <source>
        <dbReference type="PROSITE-ProRule" id="PRU10007"/>
    </source>
</evidence>
<comment type="caution">
    <text evidence="5">The sequence shown here is derived from an EMBL/GenBank/DDBJ whole genome shotgun (WGS) entry which is preliminary data.</text>
</comment>
<protein>
    <submittedName>
        <fullName evidence="5">Aldehyde dehydrogenase family protein</fullName>
    </submittedName>
</protein>
<proteinExistence type="inferred from homology"/>
<dbReference type="RefSeq" id="WP_377247157.1">
    <property type="nucleotide sequence ID" value="NZ_JBHLUH010000009.1"/>
</dbReference>
<organism evidence="5 6">
    <name type="scientific">Phytohabitans kaempferiae</name>
    <dbReference type="NCBI Taxonomy" id="1620943"/>
    <lineage>
        <taxon>Bacteria</taxon>
        <taxon>Bacillati</taxon>
        <taxon>Actinomycetota</taxon>
        <taxon>Actinomycetes</taxon>
        <taxon>Micromonosporales</taxon>
        <taxon>Micromonosporaceae</taxon>
    </lineage>
</organism>
<accession>A0ABV6LYI3</accession>
<feature type="active site" evidence="2">
    <location>
        <position position="248"/>
    </location>
</feature>
<dbReference type="Pfam" id="PF00171">
    <property type="entry name" value="Aldedh"/>
    <property type="match status" value="1"/>
</dbReference>
<dbReference type="Proteomes" id="UP001589867">
    <property type="component" value="Unassembled WGS sequence"/>
</dbReference>
<keyword evidence="6" id="KW-1185">Reference proteome</keyword>
<dbReference type="InterPro" id="IPR029510">
    <property type="entry name" value="Ald_DH_CS_GLU"/>
</dbReference>
<evidence type="ECO:0000313" key="6">
    <source>
        <dbReference type="Proteomes" id="UP001589867"/>
    </source>
</evidence>
<keyword evidence="1 3" id="KW-0560">Oxidoreductase</keyword>